<keyword evidence="2" id="KW-0808">Transferase</keyword>
<dbReference type="EMBL" id="AE006914">
    <property type="protein sequence ID" value="AAL02812.1"/>
    <property type="molecule type" value="Genomic_DNA"/>
</dbReference>
<keyword evidence="1" id="KW-0812">Transmembrane</keyword>
<reference evidence="2 3" key="1">
    <citation type="journal article" date="2001" name="Science">
        <title>Mechanisms of evolution in Rickettsia conorii and R. prowazekii.</title>
        <authorList>
            <person name="Ogata H."/>
            <person name="Audic S."/>
            <person name="Renesto-Audiffren P."/>
            <person name="Fournier P.-E."/>
            <person name="Barbe V."/>
            <person name="Samson D."/>
            <person name="Roux V."/>
            <person name="Cossart P."/>
            <person name="Weissenbach J."/>
            <person name="Claverie J.-M."/>
            <person name="Raoult D."/>
        </authorList>
    </citation>
    <scope>NUCLEOTIDE SEQUENCE [LARGE SCALE GENOMIC DNA]</scope>
    <source>
        <strain evidence="3">ATCC VR-613 / Malish 7</strain>
    </source>
</reference>
<organism evidence="2 3">
    <name type="scientific">Rickettsia conorii (strain ATCC VR-613 / Malish 7)</name>
    <dbReference type="NCBI Taxonomy" id="272944"/>
    <lineage>
        <taxon>Bacteria</taxon>
        <taxon>Pseudomonadati</taxon>
        <taxon>Pseudomonadota</taxon>
        <taxon>Alphaproteobacteria</taxon>
        <taxon>Rickettsiales</taxon>
        <taxon>Rickettsiaceae</taxon>
        <taxon>Rickettsieae</taxon>
        <taxon>Rickettsia</taxon>
        <taxon>spotted fever group</taxon>
    </lineage>
</organism>
<protein>
    <submittedName>
        <fullName evidence="2">Uncharacterized protein</fullName>
    </submittedName>
</protein>
<dbReference type="HOGENOM" id="CLU_2221212_0_0_5"/>
<evidence type="ECO:0000313" key="2">
    <source>
        <dbReference type="EMBL" id="AAL02812.1"/>
    </source>
</evidence>
<dbReference type="KEGG" id="rco:RC0274"/>
<gene>
    <name evidence="2" type="ordered locus">RC0274</name>
</gene>
<keyword evidence="1" id="KW-1133">Transmembrane helix</keyword>
<dbReference type="Proteomes" id="UP000000816">
    <property type="component" value="Chromosome"/>
</dbReference>
<keyword evidence="1" id="KW-0472">Membrane</keyword>
<accession>Q92IZ5</accession>
<dbReference type="GO" id="GO:0016746">
    <property type="term" value="F:acyltransferase activity"/>
    <property type="evidence" value="ECO:0007669"/>
    <property type="project" value="UniProtKB-KW"/>
</dbReference>
<proteinExistence type="predicted"/>
<evidence type="ECO:0000256" key="1">
    <source>
        <dbReference type="SAM" id="Phobius"/>
    </source>
</evidence>
<sequence>MLNPLMSLEVQRLLYSISLSISIIGLFLPLIIFGLLFKSVVMLAKDATRIVFLILLLVCGSNVCSTFISYYVGIYIYQFALSMISPICDDRICSVWLYLSCLFYFK</sequence>
<keyword evidence="2" id="KW-0012">Acyltransferase</keyword>
<dbReference type="AlphaFoldDB" id="Q92IZ5"/>
<evidence type="ECO:0000313" key="3">
    <source>
        <dbReference type="Proteomes" id="UP000000816"/>
    </source>
</evidence>
<name>Q92IZ5_RICCN</name>
<feature type="transmembrane region" description="Helical" evidence="1">
    <location>
        <begin position="49"/>
        <end position="77"/>
    </location>
</feature>
<dbReference type="PIR" id="B97734">
    <property type="entry name" value="B97734"/>
</dbReference>
<feature type="transmembrane region" description="Helical" evidence="1">
    <location>
        <begin position="12"/>
        <end position="37"/>
    </location>
</feature>